<evidence type="ECO:0000259" key="2">
    <source>
        <dbReference type="PROSITE" id="PS50110"/>
    </source>
</evidence>
<dbReference type="PROSITE" id="PS50110">
    <property type="entry name" value="RESPONSE_REGULATORY"/>
    <property type="match status" value="1"/>
</dbReference>
<dbReference type="InterPro" id="IPR011006">
    <property type="entry name" value="CheY-like_superfamily"/>
</dbReference>
<evidence type="ECO:0000313" key="3">
    <source>
        <dbReference type="EMBL" id="MBD0779572.1"/>
    </source>
</evidence>
<name>A0ABR7V548_9FLAO</name>
<dbReference type="Pfam" id="PF00072">
    <property type="entry name" value="Response_reg"/>
    <property type="match status" value="1"/>
</dbReference>
<dbReference type="PANTHER" id="PTHR44520">
    <property type="entry name" value="RESPONSE REGULATOR RCP1-RELATED"/>
    <property type="match status" value="1"/>
</dbReference>
<dbReference type="SMART" id="SM00448">
    <property type="entry name" value="REC"/>
    <property type="match status" value="1"/>
</dbReference>
<accession>A0ABR7V548</accession>
<dbReference type="EMBL" id="JABTCF010000013">
    <property type="protein sequence ID" value="MBD0779572.1"/>
    <property type="molecule type" value="Genomic_DNA"/>
</dbReference>
<dbReference type="PANTHER" id="PTHR44520:SF2">
    <property type="entry name" value="RESPONSE REGULATOR RCP1"/>
    <property type="match status" value="1"/>
</dbReference>
<reference evidence="3" key="1">
    <citation type="submission" date="2020-05" db="EMBL/GenBank/DDBJ databases">
        <title>The draft genome sequence of Maribacter sp. ANRC-HE7.</title>
        <authorList>
            <person name="Mu L."/>
        </authorList>
    </citation>
    <scope>NUCLEOTIDE SEQUENCE</scope>
    <source>
        <strain evidence="3">ANRC-HE7</strain>
    </source>
</reference>
<dbReference type="InterPro" id="IPR001789">
    <property type="entry name" value="Sig_transdc_resp-reg_receiver"/>
</dbReference>
<gene>
    <name evidence="3" type="ORF">HPE56_17360</name>
</gene>
<dbReference type="RefSeq" id="WP_188245020.1">
    <property type="nucleotide sequence ID" value="NZ_JABTCF010000013.1"/>
</dbReference>
<organism evidence="3 4">
    <name type="scientific">Maribacter aquimaris</name>
    <dbReference type="NCBI Taxonomy" id="2737171"/>
    <lineage>
        <taxon>Bacteria</taxon>
        <taxon>Pseudomonadati</taxon>
        <taxon>Bacteroidota</taxon>
        <taxon>Flavobacteriia</taxon>
        <taxon>Flavobacteriales</taxon>
        <taxon>Flavobacteriaceae</taxon>
        <taxon>Maribacter</taxon>
    </lineage>
</organism>
<evidence type="ECO:0000256" key="1">
    <source>
        <dbReference type="PROSITE-ProRule" id="PRU00169"/>
    </source>
</evidence>
<dbReference type="Gene3D" id="3.40.50.2300">
    <property type="match status" value="1"/>
</dbReference>
<keyword evidence="1" id="KW-0597">Phosphoprotein</keyword>
<dbReference type="InterPro" id="IPR052893">
    <property type="entry name" value="TCS_response_regulator"/>
</dbReference>
<keyword evidence="4" id="KW-1185">Reference proteome</keyword>
<dbReference type="Proteomes" id="UP001166021">
    <property type="component" value="Unassembled WGS sequence"/>
</dbReference>
<feature type="modified residue" description="4-aspartylphosphate" evidence="1">
    <location>
        <position position="63"/>
    </location>
</feature>
<dbReference type="SUPFAM" id="SSF52172">
    <property type="entry name" value="CheY-like"/>
    <property type="match status" value="1"/>
</dbReference>
<sequence>MNMIETIAIIDDDDIYRFASKRIINATNRTKNIQTYSNGEKAINFFEENLGYPHNLPDIIFLDLNMPIIDGWQFLDMFKLLKTKIKKNIPIYIFSSSINPDDLIASKQIEEVSNYLVKPITEEKFLNIIDNLEIS</sequence>
<evidence type="ECO:0000313" key="4">
    <source>
        <dbReference type="Proteomes" id="UP001166021"/>
    </source>
</evidence>
<proteinExistence type="predicted"/>
<protein>
    <submittedName>
        <fullName evidence="3">Response regulator</fullName>
    </submittedName>
</protein>
<comment type="caution">
    <text evidence="3">The sequence shown here is derived from an EMBL/GenBank/DDBJ whole genome shotgun (WGS) entry which is preliminary data.</text>
</comment>
<feature type="domain" description="Response regulatory" evidence="2">
    <location>
        <begin position="6"/>
        <end position="133"/>
    </location>
</feature>